<accession>A0A0R3UJH3</accession>
<dbReference type="InterPro" id="IPR001394">
    <property type="entry name" value="Peptidase_C19_UCH"/>
</dbReference>
<dbReference type="GO" id="GO:0016579">
    <property type="term" value="P:protein deubiquitination"/>
    <property type="evidence" value="ECO:0007669"/>
    <property type="project" value="InterPro"/>
</dbReference>
<comment type="catalytic activity">
    <reaction evidence="1 7">
        <text>Thiol-dependent hydrolysis of ester, thioester, amide, peptide and isopeptide bonds formed by the C-terminal Gly of ubiquitin (a 76-residue protein attached to proteins as an intracellular targeting signal).</text>
        <dbReference type="EC" id="3.4.19.12"/>
    </reaction>
</comment>
<dbReference type="SUPFAM" id="SSF54001">
    <property type="entry name" value="Cysteine proteinases"/>
    <property type="match status" value="1"/>
</dbReference>
<feature type="compositionally biased region" description="Polar residues" evidence="8">
    <location>
        <begin position="615"/>
        <end position="659"/>
    </location>
</feature>
<evidence type="ECO:0000256" key="6">
    <source>
        <dbReference type="ARBA" id="ARBA00022807"/>
    </source>
</evidence>
<dbReference type="InterPro" id="IPR018200">
    <property type="entry name" value="USP_CS"/>
</dbReference>
<reference evidence="10 11" key="1">
    <citation type="submission" date="2018-10" db="EMBL/GenBank/DDBJ databases">
        <authorList>
            <consortium name="Pathogen Informatics"/>
        </authorList>
    </citation>
    <scope>NUCLEOTIDE SEQUENCE [LARGE SCALE GENOMIC DNA]</scope>
</reference>
<evidence type="ECO:0000256" key="7">
    <source>
        <dbReference type="RuleBase" id="RU366025"/>
    </source>
</evidence>
<dbReference type="GO" id="GO:0004843">
    <property type="term" value="F:cysteine-type deubiquitinase activity"/>
    <property type="evidence" value="ECO:0007669"/>
    <property type="project" value="UniProtKB-UniRule"/>
</dbReference>
<feature type="domain" description="USP" evidence="9">
    <location>
        <begin position="157"/>
        <end position="486"/>
    </location>
</feature>
<evidence type="ECO:0000313" key="10">
    <source>
        <dbReference type="EMBL" id="VDD81656.1"/>
    </source>
</evidence>
<dbReference type="InterPro" id="IPR028889">
    <property type="entry name" value="USP"/>
</dbReference>
<keyword evidence="4 7" id="KW-0833">Ubl conjugation pathway</keyword>
<dbReference type="PROSITE" id="PS00972">
    <property type="entry name" value="USP_1"/>
    <property type="match status" value="1"/>
</dbReference>
<evidence type="ECO:0000256" key="3">
    <source>
        <dbReference type="ARBA" id="ARBA00022670"/>
    </source>
</evidence>
<organism evidence="10 11">
    <name type="scientific">Mesocestoides corti</name>
    <name type="common">Flatworm</name>
    <dbReference type="NCBI Taxonomy" id="53468"/>
    <lineage>
        <taxon>Eukaryota</taxon>
        <taxon>Metazoa</taxon>
        <taxon>Spiralia</taxon>
        <taxon>Lophotrochozoa</taxon>
        <taxon>Platyhelminthes</taxon>
        <taxon>Cestoda</taxon>
        <taxon>Eucestoda</taxon>
        <taxon>Cyclophyllidea</taxon>
        <taxon>Mesocestoididae</taxon>
        <taxon>Mesocestoides</taxon>
    </lineage>
</organism>
<gene>
    <name evidence="10" type="ORF">MCOS_LOCUS7659</name>
</gene>
<proteinExistence type="inferred from homology"/>
<dbReference type="Gene3D" id="3.90.70.10">
    <property type="entry name" value="Cysteine proteinases"/>
    <property type="match status" value="1"/>
</dbReference>
<feature type="compositionally biased region" description="Basic residues" evidence="8">
    <location>
        <begin position="739"/>
        <end position="763"/>
    </location>
</feature>
<comment type="similarity">
    <text evidence="2 7">Belongs to the peptidase C19 family.</text>
</comment>
<protein>
    <recommendedName>
        <fullName evidence="7">Ubiquitin carboxyl-terminal hydrolase</fullName>
        <ecNumber evidence="7">3.4.19.12</ecNumber>
    </recommendedName>
</protein>
<evidence type="ECO:0000256" key="2">
    <source>
        <dbReference type="ARBA" id="ARBA00009085"/>
    </source>
</evidence>
<dbReference type="GO" id="GO:0005829">
    <property type="term" value="C:cytosol"/>
    <property type="evidence" value="ECO:0007669"/>
    <property type="project" value="TreeGrafter"/>
</dbReference>
<dbReference type="OrthoDB" id="420187at2759"/>
<dbReference type="EC" id="3.4.19.12" evidence="7"/>
<dbReference type="GO" id="GO:0006508">
    <property type="term" value="P:proteolysis"/>
    <property type="evidence" value="ECO:0007669"/>
    <property type="project" value="UniProtKB-KW"/>
</dbReference>
<feature type="region of interest" description="Disordered" evidence="8">
    <location>
        <begin position="707"/>
        <end position="782"/>
    </location>
</feature>
<dbReference type="PANTHER" id="PTHR24006">
    <property type="entry name" value="UBIQUITIN CARBOXYL-TERMINAL HYDROLASE"/>
    <property type="match status" value="1"/>
</dbReference>
<dbReference type="PROSITE" id="PS00973">
    <property type="entry name" value="USP_2"/>
    <property type="match status" value="1"/>
</dbReference>
<feature type="region of interest" description="Disordered" evidence="8">
    <location>
        <begin position="493"/>
        <end position="692"/>
    </location>
</feature>
<keyword evidence="3 7" id="KW-0645">Protease</keyword>
<sequence length="782" mass="85994">MTLTMQSAVYQQPNSCSSFNDTHIGQDKIIQKQELLNGGSQKSPMQSCSVQSRGIPTASLNAAISSSLKLNNFNCSAPQSDSSLNLLNNVVSFHPSPAMPLDSLIKSRIENMPNSTVLVNKSWVKNTGTNGKVQLFPDSELLKCCKNSQSALPRVNLGLRNAGNTCYLNSVLQCLLATGSLLHFINEKHNKPGVCVYANGKNGRRFCALCALFRLFQEHGQQNNHSLMSQSMDFSNRTSFGSTTPSVFAANVRAVCPNLRVYAQEDAHEYLLGLLSRMEDSVLTGVGKVPRSALDTNVIRRIFGGITRSEVTCTFCHKVSPRNDQWFNLSMDITYARSLQQCLVSFTQTEILQGANAYKCETCKQLRHARRSSRIYRAPPILIVQFNRFSRSHKLDYRVEFPASFNMRPHMTPSSGAPVVYHLYATLNHEGFSCRSGHYIAFTKRRNQWLSHNDSVVSCLSFSKVTSTTQEHVLRQSPYLLFYQLASPEDVMTPSQGDCPISPANNRPSATNVSSAVPPAASTTPPFQSDSSGRVPSTACDLDQIPLPSGSAAPVKSRPSITFHPRVLAKPSPIPSKSPTVAPGAKAPEARVNTNGDSFTGRVAAITAGKPSSPEPTATPGSRPQQQTPATANATSPGERNANSPLLTTNGEVTISRQKSPPPPSLTLVNGRCQSSSDSASTESSSVEWVPVTKADLLTRKRCYKDLTNNTNDEGSGVPWSEKKRLKWTSAEAASDYHKAHHKKHRHHKRRRDKHRHKKKRRHDFGSSQKQQSERHMRGNLP</sequence>
<feature type="compositionally biased region" description="Low complexity" evidence="8">
    <location>
        <begin position="508"/>
        <end position="526"/>
    </location>
</feature>
<dbReference type="InterPro" id="IPR050164">
    <property type="entry name" value="Peptidase_C19"/>
</dbReference>
<name>A0A0R3UJH3_MESCO</name>
<dbReference type="AlphaFoldDB" id="A0A0R3UJH3"/>
<evidence type="ECO:0000313" key="11">
    <source>
        <dbReference type="Proteomes" id="UP000267029"/>
    </source>
</evidence>
<dbReference type="PROSITE" id="PS50235">
    <property type="entry name" value="USP_3"/>
    <property type="match status" value="1"/>
</dbReference>
<evidence type="ECO:0000256" key="5">
    <source>
        <dbReference type="ARBA" id="ARBA00022801"/>
    </source>
</evidence>
<evidence type="ECO:0000259" key="9">
    <source>
        <dbReference type="PROSITE" id="PS50235"/>
    </source>
</evidence>
<dbReference type="EMBL" id="UXSR01005391">
    <property type="protein sequence ID" value="VDD81656.1"/>
    <property type="molecule type" value="Genomic_DNA"/>
</dbReference>
<dbReference type="Proteomes" id="UP000267029">
    <property type="component" value="Unassembled WGS sequence"/>
</dbReference>
<dbReference type="InterPro" id="IPR038765">
    <property type="entry name" value="Papain-like_cys_pep_sf"/>
</dbReference>
<keyword evidence="11" id="KW-1185">Reference proteome</keyword>
<keyword evidence="6 7" id="KW-0788">Thiol protease</keyword>
<feature type="compositionally biased region" description="Low complexity" evidence="8">
    <location>
        <begin position="675"/>
        <end position="686"/>
    </location>
</feature>
<dbReference type="STRING" id="53468.A0A0R3UJH3"/>
<dbReference type="GO" id="GO:0005634">
    <property type="term" value="C:nucleus"/>
    <property type="evidence" value="ECO:0007669"/>
    <property type="project" value="TreeGrafter"/>
</dbReference>
<evidence type="ECO:0000256" key="8">
    <source>
        <dbReference type="SAM" id="MobiDB-lite"/>
    </source>
</evidence>
<feature type="compositionally biased region" description="Basic and acidic residues" evidence="8">
    <location>
        <begin position="772"/>
        <end position="782"/>
    </location>
</feature>
<keyword evidence="5 7" id="KW-0378">Hydrolase</keyword>
<evidence type="ECO:0000256" key="1">
    <source>
        <dbReference type="ARBA" id="ARBA00000707"/>
    </source>
</evidence>
<dbReference type="PANTHER" id="PTHR24006:SF758">
    <property type="entry name" value="UBIQUITIN CARBOXYL-TERMINAL HYDROLASE 36"/>
    <property type="match status" value="1"/>
</dbReference>
<evidence type="ECO:0000256" key="4">
    <source>
        <dbReference type="ARBA" id="ARBA00022786"/>
    </source>
</evidence>
<dbReference type="Pfam" id="PF00443">
    <property type="entry name" value="UCH"/>
    <property type="match status" value="1"/>
</dbReference>